<dbReference type="InterPro" id="IPR027806">
    <property type="entry name" value="HARBI1_dom"/>
</dbReference>
<comment type="caution">
    <text evidence="4">The sequence shown here is derived from an EMBL/GenBank/DDBJ whole genome shotgun (WGS) entry which is preliminary data.</text>
</comment>
<dbReference type="GO" id="GO:0046872">
    <property type="term" value="F:metal ion binding"/>
    <property type="evidence" value="ECO:0007669"/>
    <property type="project" value="UniProtKB-KW"/>
</dbReference>
<dbReference type="Proteomes" id="UP001356427">
    <property type="component" value="Unassembled WGS sequence"/>
</dbReference>
<dbReference type="AlphaFoldDB" id="A0AAN8QWL2"/>
<gene>
    <name evidence="4" type="ORF">J4Q44_G00247180</name>
</gene>
<keyword evidence="5" id="KW-1185">Reference proteome</keyword>
<keyword evidence="2" id="KW-0479">Metal-binding</keyword>
<dbReference type="Pfam" id="PF13359">
    <property type="entry name" value="DDE_Tnp_4"/>
    <property type="match status" value="1"/>
</dbReference>
<evidence type="ECO:0000256" key="1">
    <source>
        <dbReference type="ARBA" id="ARBA00001968"/>
    </source>
</evidence>
<evidence type="ECO:0000259" key="3">
    <source>
        <dbReference type="Pfam" id="PF13359"/>
    </source>
</evidence>
<evidence type="ECO:0000313" key="5">
    <source>
        <dbReference type="Proteomes" id="UP001356427"/>
    </source>
</evidence>
<evidence type="ECO:0000313" key="4">
    <source>
        <dbReference type="EMBL" id="KAK6304132.1"/>
    </source>
</evidence>
<organism evidence="4 5">
    <name type="scientific">Coregonus suidteri</name>
    <dbReference type="NCBI Taxonomy" id="861788"/>
    <lineage>
        <taxon>Eukaryota</taxon>
        <taxon>Metazoa</taxon>
        <taxon>Chordata</taxon>
        <taxon>Craniata</taxon>
        <taxon>Vertebrata</taxon>
        <taxon>Euteleostomi</taxon>
        <taxon>Actinopterygii</taxon>
        <taxon>Neopterygii</taxon>
        <taxon>Teleostei</taxon>
        <taxon>Protacanthopterygii</taxon>
        <taxon>Salmoniformes</taxon>
        <taxon>Salmonidae</taxon>
        <taxon>Coregoninae</taxon>
        <taxon>Coregonus</taxon>
    </lineage>
</organism>
<feature type="domain" description="DDE Tnp4" evidence="3">
    <location>
        <begin position="13"/>
        <end position="72"/>
    </location>
</feature>
<proteinExistence type="predicted"/>
<evidence type="ECO:0000256" key="2">
    <source>
        <dbReference type="ARBA" id="ARBA00022723"/>
    </source>
</evidence>
<comment type="cofactor">
    <cofactor evidence="1">
        <name>a divalent metal cation</name>
        <dbReference type="ChEBI" id="CHEBI:60240"/>
    </cofactor>
</comment>
<protein>
    <recommendedName>
        <fullName evidence="3">DDE Tnp4 domain-containing protein</fullName>
    </recommendedName>
</protein>
<accession>A0AAN8QWL2</accession>
<name>A0AAN8QWL2_9TELE</name>
<sequence length="102" mass="11778">MAVCDARYRPYPGSSGRDDAKVIYNYRHSRARRISENCFGFLTARWRILGRALEVAPEITETIVKACVALHNYLCTTDTDNTDSSTRWRIASLHVWQTYQYG</sequence>
<dbReference type="EMBL" id="JAGTTL010000023">
    <property type="protein sequence ID" value="KAK6304132.1"/>
    <property type="molecule type" value="Genomic_DNA"/>
</dbReference>
<reference evidence="4 5" key="1">
    <citation type="submission" date="2021-04" db="EMBL/GenBank/DDBJ databases">
        <authorList>
            <person name="De Guttry C."/>
            <person name="Zahm M."/>
            <person name="Klopp C."/>
            <person name="Cabau C."/>
            <person name="Louis A."/>
            <person name="Berthelot C."/>
            <person name="Parey E."/>
            <person name="Roest Crollius H."/>
            <person name="Montfort J."/>
            <person name="Robinson-Rechavi M."/>
            <person name="Bucao C."/>
            <person name="Bouchez O."/>
            <person name="Gislard M."/>
            <person name="Lluch J."/>
            <person name="Milhes M."/>
            <person name="Lampietro C."/>
            <person name="Lopez Roques C."/>
            <person name="Donnadieu C."/>
            <person name="Braasch I."/>
            <person name="Desvignes T."/>
            <person name="Postlethwait J."/>
            <person name="Bobe J."/>
            <person name="Wedekind C."/>
            <person name="Guiguen Y."/>
        </authorList>
    </citation>
    <scope>NUCLEOTIDE SEQUENCE [LARGE SCALE GENOMIC DNA]</scope>
    <source>
        <strain evidence="4">Cs_M1</strain>
        <tissue evidence="4">Blood</tissue>
    </source>
</reference>